<dbReference type="STRING" id="1182543.W9WM12"/>
<dbReference type="GO" id="GO:0005979">
    <property type="term" value="P:regulation of glycogen biosynthetic process"/>
    <property type="evidence" value="ECO:0007669"/>
    <property type="project" value="TreeGrafter"/>
</dbReference>
<dbReference type="Proteomes" id="UP000019471">
    <property type="component" value="Unassembled WGS sequence"/>
</dbReference>
<dbReference type="Gene3D" id="2.60.40.2440">
    <property type="entry name" value="Carbohydrate binding type-21 domain"/>
    <property type="match status" value="1"/>
</dbReference>
<organism evidence="3 4">
    <name type="scientific">Cladophialophora psammophila CBS 110553</name>
    <dbReference type="NCBI Taxonomy" id="1182543"/>
    <lineage>
        <taxon>Eukaryota</taxon>
        <taxon>Fungi</taxon>
        <taxon>Dikarya</taxon>
        <taxon>Ascomycota</taxon>
        <taxon>Pezizomycotina</taxon>
        <taxon>Eurotiomycetes</taxon>
        <taxon>Chaetothyriomycetidae</taxon>
        <taxon>Chaetothyriales</taxon>
        <taxon>Herpotrichiellaceae</taxon>
        <taxon>Cladophialophora</taxon>
    </lineage>
</organism>
<dbReference type="GO" id="GO:2001069">
    <property type="term" value="F:glycogen binding"/>
    <property type="evidence" value="ECO:0007669"/>
    <property type="project" value="TreeGrafter"/>
</dbReference>
<dbReference type="InterPro" id="IPR038175">
    <property type="entry name" value="CBM21_dom_sf"/>
</dbReference>
<sequence>MPYTPPSHHTPTSSKQSSPTPSRSHSYIKGPLHSPESSERQNLPRSNGSSSYLTKHRRSPSLNDAKNDILHNGEAYEVNGAFDPHGSIRQSPPPVTKALIPAGMTISPPDSSHNSSDEDEPERGRPRDLEDNLQIQALQEAIRSMDQRKLTGSPTRGEDNDCASTTMTDLVVTRLDGTQSAGPAVLRLPLSQEARKICHSRSSTDSSIVFEPPSRQTPSVVALRPDTDDSDSDNPPAERPIMVRKKSGELVRPALRASSRRRPSSMPGTPTYSKAVHFDSHLEHVRHFLQVDRPLAVSAGSSPVENYESESDFPFGSDEANVRHRTPSWEIRLNNFPTDFGARKSQPVFVERVFLSSDNKNLIGTVAVQNLAFHKLVVARFTFDYWKTTSETVADYNNDVRRKGNHDGLDRFNFTIKLEDQTNLESKTLFFCIRYNVSGQEFWDNNAGANYQVDFSKKSKTPQSKSSPGERPLNGLPRSRPSPPTSSARPVPMPTSFDDFSTGFDSFGSFVQSPSSLIGEPKLKLRSPKSKAELLPDAPQRRKQAGPQAFGNRYDFKTSLTAAKNNAYAAMGEWSGLGPRTYTKQSSHEISAAAPVQTAANAAPKHETGVNGVKVGANKPAPPVAPLTSKPAALLSEKPSLSSQSYKELVDKYCFFGSGKIDDCAVKAEGSAESASASDVSNGGSSSNSSNSSGSTTPTPPRSMSPVLDSQSSKSFTQYVARSASPVSRTGGYFGSRSGSPASSFGYPYHSATQLTLMPESPTPTAIHG</sequence>
<dbReference type="GO" id="GO:0008157">
    <property type="term" value="F:protein phosphatase 1 binding"/>
    <property type="evidence" value="ECO:0007669"/>
    <property type="project" value="TreeGrafter"/>
</dbReference>
<dbReference type="GeneID" id="19191959"/>
<accession>W9WM12</accession>
<feature type="domain" description="CBM21" evidence="2">
    <location>
        <begin position="342"/>
        <end position="454"/>
    </location>
</feature>
<dbReference type="eggNOG" id="KOG3986">
    <property type="taxonomic scope" value="Eukaryota"/>
</dbReference>
<feature type="region of interest" description="Disordered" evidence="1">
    <location>
        <begin position="519"/>
        <end position="551"/>
    </location>
</feature>
<dbReference type="PANTHER" id="PTHR12307">
    <property type="entry name" value="PROTEIN PHOSPHATASE 1 REGULATORY SUBUNIT"/>
    <property type="match status" value="1"/>
</dbReference>
<dbReference type="PANTHER" id="PTHR12307:SF36">
    <property type="entry name" value="GLYCOGEN-BINDING SUBUNIT 76A"/>
    <property type="match status" value="1"/>
</dbReference>
<evidence type="ECO:0000313" key="3">
    <source>
        <dbReference type="EMBL" id="EXJ69217.1"/>
    </source>
</evidence>
<dbReference type="EMBL" id="AMGX01000011">
    <property type="protein sequence ID" value="EXJ69217.1"/>
    <property type="molecule type" value="Genomic_DNA"/>
</dbReference>
<dbReference type="OrthoDB" id="1881at2759"/>
<dbReference type="AlphaFoldDB" id="W9WM12"/>
<feature type="region of interest" description="Disordered" evidence="1">
    <location>
        <begin position="1"/>
        <end position="137"/>
    </location>
</feature>
<gene>
    <name evidence="3" type="ORF">A1O5_07253</name>
</gene>
<feature type="compositionally biased region" description="Polar residues" evidence="1">
    <location>
        <begin position="40"/>
        <end position="53"/>
    </location>
</feature>
<dbReference type="InterPro" id="IPR050782">
    <property type="entry name" value="PP1_regulatory_subunit_3"/>
</dbReference>
<evidence type="ECO:0000259" key="2">
    <source>
        <dbReference type="PROSITE" id="PS51159"/>
    </source>
</evidence>
<dbReference type="HOGENOM" id="CLU_012287_1_0_1"/>
<dbReference type="RefSeq" id="XP_007746032.1">
    <property type="nucleotide sequence ID" value="XM_007747842.1"/>
</dbReference>
<protein>
    <recommendedName>
        <fullName evidence="2">CBM21 domain-containing protein</fullName>
    </recommendedName>
</protein>
<name>W9WM12_9EURO</name>
<feature type="compositionally biased region" description="Low complexity" evidence="1">
    <location>
        <begin position="674"/>
        <end position="697"/>
    </location>
</feature>
<evidence type="ECO:0000256" key="1">
    <source>
        <dbReference type="SAM" id="MobiDB-lite"/>
    </source>
</evidence>
<evidence type="ECO:0000313" key="4">
    <source>
        <dbReference type="Proteomes" id="UP000019471"/>
    </source>
</evidence>
<dbReference type="InterPro" id="IPR005036">
    <property type="entry name" value="CBM21_dom"/>
</dbReference>
<feature type="region of interest" description="Disordered" evidence="1">
    <location>
        <begin position="674"/>
        <end position="712"/>
    </location>
</feature>
<feature type="region of interest" description="Disordered" evidence="1">
    <location>
        <begin position="198"/>
        <end position="248"/>
    </location>
</feature>
<dbReference type="Pfam" id="PF03370">
    <property type="entry name" value="CBM_21"/>
    <property type="match status" value="1"/>
</dbReference>
<feature type="compositionally biased region" description="Low complexity" evidence="1">
    <location>
        <begin position="1"/>
        <end position="25"/>
    </location>
</feature>
<comment type="caution">
    <text evidence="3">The sequence shown here is derived from an EMBL/GenBank/DDBJ whole genome shotgun (WGS) entry which is preliminary data.</text>
</comment>
<proteinExistence type="predicted"/>
<keyword evidence="4" id="KW-1185">Reference proteome</keyword>
<feature type="region of interest" description="Disordered" evidence="1">
    <location>
        <begin position="456"/>
        <end position="495"/>
    </location>
</feature>
<dbReference type="GO" id="GO:0000164">
    <property type="term" value="C:protein phosphatase type 1 complex"/>
    <property type="evidence" value="ECO:0007669"/>
    <property type="project" value="TreeGrafter"/>
</dbReference>
<dbReference type="PROSITE" id="PS51159">
    <property type="entry name" value="CBM21"/>
    <property type="match status" value="1"/>
</dbReference>
<feature type="compositionally biased region" description="Low complexity" evidence="1">
    <location>
        <begin position="485"/>
        <end position="495"/>
    </location>
</feature>
<reference evidence="3 4" key="1">
    <citation type="submission" date="2013-03" db="EMBL/GenBank/DDBJ databases">
        <title>The Genome Sequence of Cladophialophora psammophila CBS 110553.</title>
        <authorList>
            <consortium name="The Broad Institute Genomics Platform"/>
            <person name="Cuomo C."/>
            <person name="de Hoog S."/>
            <person name="Gorbushina A."/>
            <person name="Walker B."/>
            <person name="Young S.K."/>
            <person name="Zeng Q."/>
            <person name="Gargeya S."/>
            <person name="Fitzgerald M."/>
            <person name="Haas B."/>
            <person name="Abouelleil A."/>
            <person name="Allen A.W."/>
            <person name="Alvarado L."/>
            <person name="Arachchi H.M."/>
            <person name="Berlin A.M."/>
            <person name="Chapman S.B."/>
            <person name="Gainer-Dewar J."/>
            <person name="Goldberg J."/>
            <person name="Griggs A."/>
            <person name="Gujja S."/>
            <person name="Hansen M."/>
            <person name="Howarth C."/>
            <person name="Imamovic A."/>
            <person name="Ireland A."/>
            <person name="Larimer J."/>
            <person name="McCowan C."/>
            <person name="Murphy C."/>
            <person name="Pearson M."/>
            <person name="Poon T.W."/>
            <person name="Priest M."/>
            <person name="Roberts A."/>
            <person name="Saif S."/>
            <person name="Shea T."/>
            <person name="Sisk P."/>
            <person name="Sykes S."/>
            <person name="Wortman J."/>
            <person name="Nusbaum C."/>
            <person name="Birren B."/>
        </authorList>
    </citation>
    <scope>NUCLEOTIDE SEQUENCE [LARGE SCALE GENOMIC DNA]</scope>
    <source>
        <strain evidence="3 4">CBS 110553</strain>
    </source>
</reference>